<dbReference type="Pfam" id="PF03323">
    <property type="entry name" value="GerA"/>
    <property type="match status" value="1"/>
</dbReference>
<name>A6TT22_ALKMQ</name>
<dbReference type="InterPro" id="IPR050768">
    <property type="entry name" value="UPF0353/GerABKA_families"/>
</dbReference>
<gene>
    <name evidence="5" type="ordered locus">Amet_3202</name>
</gene>
<evidence type="ECO:0000256" key="3">
    <source>
        <dbReference type="SAM" id="MobiDB-lite"/>
    </source>
</evidence>
<dbReference type="GO" id="GO:0016020">
    <property type="term" value="C:membrane"/>
    <property type="evidence" value="ECO:0007669"/>
    <property type="project" value="InterPro"/>
</dbReference>
<dbReference type="PANTHER" id="PTHR22550:SF5">
    <property type="entry name" value="LEUCINE ZIPPER PROTEIN 4"/>
    <property type="match status" value="1"/>
</dbReference>
<keyword evidence="4" id="KW-0812">Transmembrane</keyword>
<feature type="transmembrane region" description="Helical" evidence="4">
    <location>
        <begin position="424"/>
        <end position="444"/>
    </location>
</feature>
<feature type="compositionally biased region" description="Low complexity" evidence="3">
    <location>
        <begin position="18"/>
        <end position="28"/>
    </location>
</feature>
<dbReference type="STRING" id="293826.Amet_3202"/>
<evidence type="ECO:0000256" key="2">
    <source>
        <dbReference type="ARBA" id="ARBA00023136"/>
    </source>
</evidence>
<dbReference type="EMBL" id="CP000724">
    <property type="protein sequence ID" value="ABR49340.1"/>
    <property type="molecule type" value="Genomic_DNA"/>
</dbReference>
<evidence type="ECO:0000256" key="1">
    <source>
        <dbReference type="ARBA" id="ARBA00005278"/>
    </source>
</evidence>
<comment type="similarity">
    <text evidence="1">Belongs to the GerABKA family.</text>
</comment>
<dbReference type="HOGENOM" id="CLU_021639_4_1_9"/>
<dbReference type="Proteomes" id="UP000001572">
    <property type="component" value="Chromosome"/>
</dbReference>
<dbReference type="AlphaFoldDB" id="A6TT22"/>
<evidence type="ECO:0000313" key="6">
    <source>
        <dbReference type="Proteomes" id="UP000001572"/>
    </source>
</evidence>
<sequence length="538" mass="59644">MRKSTLQIIKESIHKITKNNSKTGTSTNKDTKSHETTQSVKFSHHLDKNIQIIESYLGDSDDIKFRYLQIPTLPSIRAVVVFIETLVDDSILESSVLTPLTQGLGERTVEERTYLSSHIDDLIESTLPNSNICFLQDVNEAVDELLSGNGIILIQNYANVISITISQGAAREYAEPQTEKVVKGPQQGFVEDIAANVSMIRKRIKSPNLVIKELTIGRESRSEIRVAYIKHIVNPSIVKEVFKRLKRIDVDGIVGSASIEEYIDDAPTNLFQTTFYTERPDRVQAMLLEGRITILCDGTPFAITVPAIVTDFFINSDDYYQNPYFASFTRFIGYLGAFMMTFLPSIYIAVSTFHQEVLPTSLALTIAGARAGVPFPTFVETLIMEIAFEALRQAGTRLPTHVGQAVSIVGALIIGQAAVEAGLVSSAVVIVVATTAIFSFTIPYTNFSLSLRLTRFFMMALAATLGIYGIMTGALLVALNLVSLRSFGVPFMVPFAPLSFQDMKDWVFRFPQWAITKRSPYIVNGNVNKKAKNLKPKP</sequence>
<proteinExistence type="inferred from homology"/>
<protein>
    <submittedName>
        <fullName evidence="5">GerA spore germination protein</fullName>
    </submittedName>
</protein>
<keyword evidence="4" id="KW-1133">Transmembrane helix</keyword>
<dbReference type="GO" id="GO:0009847">
    <property type="term" value="P:spore germination"/>
    <property type="evidence" value="ECO:0007669"/>
    <property type="project" value="InterPro"/>
</dbReference>
<reference evidence="6" key="1">
    <citation type="journal article" date="2016" name="Genome Announc.">
        <title>Complete genome sequence of Alkaliphilus metalliredigens strain QYMF, an alkaliphilic and metal-reducing bacterium isolated from borax-contaminated leachate ponds.</title>
        <authorList>
            <person name="Hwang C."/>
            <person name="Copeland A."/>
            <person name="Lucas S."/>
            <person name="Lapidus A."/>
            <person name="Barry K."/>
            <person name="Detter J.C."/>
            <person name="Glavina Del Rio T."/>
            <person name="Hammon N."/>
            <person name="Israni S."/>
            <person name="Dalin E."/>
            <person name="Tice H."/>
            <person name="Pitluck S."/>
            <person name="Chertkov O."/>
            <person name="Brettin T."/>
            <person name="Bruce D."/>
            <person name="Han C."/>
            <person name="Schmutz J."/>
            <person name="Larimer F."/>
            <person name="Land M.L."/>
            <person name="Hauser L."/>
            <person name="Kyrpides N."/>
            <person name="Mikhailova N."/>
            <person name="Ye Q."/>
            <person name="Zhou J."/>
            <person name="Richardson P."/>
            <person name="Fields M.W."/>
        </authorList>
    </citation>
    <scope>NUCLEOTIDE SEQUENCE [LARGE SCALE GENOMIC DNA]</scope>
    <source>
        <strain evidence="6">QYMF</strain>
    </source>
</reference>
<dbReference type="RefSeq" id="WP_012064305.1">
    <property type="nucleotide sequence ID" value="NC_009633.1"/>
</dbReference>
<evidence type="ECO:0000256" key="4">
    <source>
        <dbReference type="SAM" id="Phobius"/>
    </source>
</evidence>
<evidence type="ECO:0000313" key="5">
    <source>
        <dbReference type="EMBL" id="ABR49340.1"/>
    </source>
</evidence>
<dbReference type="InterPro" id="IPR004995">
    <property type="entry name" value="Spore_Ger"/>
</dbReference>
<feature type="transmembrane region" description="Helical" evidence="4">
    <location>
        <begin position="456"/>
        <end position="482"/>
    </location>
</feature>
<feature type="region of interest" description="Disordered" evidence="3">
    <location>
        <begin position="17"/>
        <end position="39"/>
    </location>
</feature>
<dbReference type="eggNOG" id="COG0697">
    <property type="taxonomic scope" value="Bacteria"/>
</dbReference>
<keyword evidence="6" id="KW-1185">Reference proteome</keyword>
<accession>A6TT22</accession>
<dbReference type="PANTHER" id="PTHR22550">
    <property type="entry name" value="SPORE GERMINATION PROTEIN"/>
    <property type="match status" value="1"/>
</dbReference>
<organism evidence="5 6">
    <name type="scientific">Alkaliphilus metalliredigens (strain QYMF)</name>
    <dbReference type="NCBI Taxonomy" id="293826"/>
    <lineage>
        <taxon>Bacteria</taxon>
        <taxon>Bacillati</taxon>
        <taxon>Bacillota</taxon>
        <taxon>Clostridia</taxon>
        <taxon>Peptostreptococcales</taxon>
        <taxon>Natronincolaceae</taxon>
        <taxon>Alkaliphilus</taxon>
    </lineage>
</organism>
<dbReference type="KEGG" id="amt:Amet_3202"/>
<keyword evidence="2 4" id="KW-0472">Membrane</keyword>
<feature type="transmembrane region" description="Helical" evidence="4">
    <location>
        <begin position="331"/>
        <end position="350"/>
    </location>
</feature>
<dbReference type="PIRSF" id="PIRSF005690">
    <property type="entry name" value="GerBA"/>
    <property type="match status" value="1"/>
</dbReference>